<dbReference type="EMBL" id="VNHS01000005">
    <property type="protein sequence ID" value="TYP74470.1"/>
    <property type="molecule type" value="Genomic_DNA"/>
</dbReference>
<dbReference type="Proteomes" id="UP000323257">
    <property type="component" value="Unassembled WGS sequence"/>
</dbReference>
<protein>
    <submittedName>
        <fullName evidence="1">Uncharacterized protein</fullName>
    </submittedName>
</protein>
<organism evidence="1 2">
    <name type="scientific">Paenibacillus methanolicus</name>
    <dbReference type="NCBI Taxonomy" id="582686"/>
    <lineage>
        <taxon>Bacteria</taxon>
        <taxon>Bacillati</taxon>
        <taxon>Bacillota</taxon>
        <taxon>Bacilli</taxon>
        <taxon>Bacillales</taxon>
        <taxon>Paenibacillaceae</taxon>
        <taxon>Paenibacillus</taxon>
    </lineage>
</organism>
<sequence>MHALNMALPGSSFGWYNQTKTRRMRRWGKRA</sequence>
<keyword evidence="2" id="KW-1185">Reference proteome</keyword>
<proteinExistence type="predicted"/>
<name>A0A5S5C813_9BACL</name>
<accession>A0A5S5C813</accession>
<evidence type="ECO:0000313" key="1">
    <source>
        <dbReference type="EMBL" id="TYP74470.1"/>
    </source>
</evidence>
<evidence type="ECO:0000313" key="2">
    <source>
        <dbReference type="Proteomes" id="UP000323257"/>
    </source>
</evidence>
<reference evidence="1 2" key="1">
    <citation type="submission" date="2019-07" db="EMBL/GenBank/DDBJ databases">
        <title>Genomic Encyclopedia of Type Strains, Phase III (KMG-III): the genomes of soil and plant-associated and newly described type strains.</title>
        <authorList>
            <person name="Whitman W."/>
        </authorList>
    </citation>
    <scope>NUCLEOTIDE SEQUENCE [LARGE SCALE GENOMIC DNA]</scope>
    <source>
        <strain evidence="1 2">BL24</strain>
    </source>
</reference>
<gene>
    <name evidence="1" type="ORF">BCM02_10514</name>
</gene>
<comment type="caution">
    <text evidence="1">The sequence shown here is derived from an EMBL/GenBank/DDBJ whole genome shotgun (WGS) entry which is preliminary data.</text>
</comment>
<dbReference type="AlphaFoldDB" id="A0A5S5C813"/>